<dbReference type="InterPro" id="IPR005754">
    <property type="entry name" value="Sortase"/>
</dbReference>
<evidence type="ECO:0008006" key="5">
    <source>
        <dbReference type="Google" id="ProtNLM"/>
    </source>
</evidence>
<feature type="transmembrane region" description="Helical" evidence="2">
    <location>
        <begin position="6"/>
        <end position="25"/>
    </location>
</feature>
<dbReference type="NCBIfam" id="TIGR01076">
    <property type="entry name" value="sortase_fam"/>
    <property type="match status" value="1"/>
</dbReference>
<gene>
    <name evidence="3" type="ORF">A3D01_02600</name>
</gene>
<keyword evidence="2" id="KW-1133">Transmembrane helix</keyword>
<dbReference type="EMBL" id="MGGR01000013">
    <property type="protein sequence ID" value="OGM33836.1"/>
    <property type="molecule type" value="Genomic_DNA"/>
</dbReference>
<dbReference type="SUPFAM" id="SSF63817">
    <property type="entry name" value="Sortase"/>
    <property type="match status" value="1"/>
</dbReference>
<comment type="caution">
    <text evidence="3">The sequence shown here is derived from an EMBL/GenBank/DDBJ whole genome shotgun (WGS) entry which is preliminary data.</text>
</comment>
<keyword evidence="2" id="KW-0472">Membrane</keyword>
<dbReference type="Gene3D" id="2.40.260.10">
    <property type="entry name" value="Sortase"/>
    <property type="match status" value="1"/>
</dbReference>
<keyword evidence="1" id="KW-0378">Hydrolase</keyword>
<organism evidence="3 4">
    <name type="scientific">Candidatus Woesebacteria bacterium RIFCSPHIGHO2_02_FULL_39_13</name>
    <dbReference type="NCBI Taxonomy" id="1802505"/>
    <lineage>
        <taxon>Bacteria</taxon>
        <taxon>Candidatus Woeseibacteriota</taxon>
    </lineage>
</organism>
<dbReference type="InterPro" id="IPR023365">
    <property type="entry name" value="Sortase_dom-sf"/>
</dbReference>
<protein>
    <recommendedName>
        <fullName evidence="5">Sortase</fullName>
    </recommendedName>
</protein>
<dbReference type="STRING" id="1802505.A3D01_02600"/>
<evidence type="ECO:0000313" key="3">
    <source>
        <dbReference type="EMBL" id="OGM33836.1"/>
    </source>
</evidence>
<evidence type="ECO:0000256" key="1">
    <source>
        <dbReference type="ARBA" id="ARBA00022801"/>
    </source>
</evidence>
<proteinExistence type="predicted"/>
<dbReference type="GO" id="GO:0016787">
    <property type="term" value="F:hydrolase activity"/>
    <property type="evidence" value="ECO:0007669"/>
    <property type="project" value="UniProtKB-KW"/>
</dbReference>
<evidence type="ECO:0000256" key="2">
    <source>
        <dbReference type="SAM" id="Phobius"/>
    </source>
</evidence>
<name>A0A1F7Z2G1_9BACT</name>
<reference evidence="3 4" key="1">
    <citation type="journal article" date="2016" name="Nat. Commun.">
        <title>Thousands of microbial genomes shed light on interconnected biogeochemical processes in an aquifer system.</title>
        <authorList>
            <person name="Anantharaman K."/>
            <person name="Brown C.T."/>
            <person name="Hug L.A."/>
            <person name="Sharon I."/>
            <person name="Castelle C.J."/>
            <person name="Probst A.J."/>
            <person name="Thomas B.C."/>
            <person name="Singh A."/>
            <person name="Wilkins M.J."/>
            <person name="Karaoz U."/>
            <person name="Brodie E.L."/>
            <person name="Williams K.H."/>
            <person name="Hubbard S.S."/>
            <person name="Banfield J.F."/>
        </authorList>
    </citation>
    <scope>NUCLEOTIDE SEQUENCE [LARGE SCALE GENOMIC DNA]</scope>
</reference>
<evidence type="ECO:0000313" key="4">
    <source>
        <dbReference type="Proteomes" id="UP000177169"/>
    </source>
</evidence>
<dbReference type="Proteomes" id="UP000177169">
    <property type="component" value="Unassembled WGS sequence"/>
</dbReference>
<keyword evidence="2" id="KW-0812">Transmembrane</keyword>
<dbReference type="AlphaFoldDB" id="A0A1F7Z2G1"/>
<dbReference type="Pfam" id="PF04203">
    <property type="entry name" value="Sortase"/>
    <property type="match status" value="1"/>
</dbReference>
<accession>A0A1F7Z2G1</accession>
<sequence length="180" mass="20127">MRNLLANTFITLGIVLIIIAGLLLWQRYNPQRLAFSDVGNEISESINEEKNLPVALKIEDLDIKLPVFPARSQTGKWETTTKGVSYLVSSAMPGQVGNSIFYGHNYKNILGNLKNAKPGQIIEVKLANGVWRKFRIEYVQTVAPNQTGILDQTDDKRLTLYTCTGFLDSKRLVVTALFTP</sequence>